<comment type="caution">
    <text evidence="1">The sequence shown here is derived from an EMBL/GenBank/DDBJ whole genome shotgun (WGS) entry which is preliminary data.</text>
</comment>
<evidence type="ECO:0000313" key="2">
    <source>
        <dbReference type="Proteomes" id="UP001596108"/>
    </source>
</evidence>
<reference evidence="2" key="1">
    <citation type="journal article" date="2019" name="Int. J. Syst. Evol. Microbiol.">
        <title>The Global Catalogue of Microorganisms (GCM) 10K type strain sequencing project: providing services to taxonomists for standard genome sequencing and annotation.</title>
        <authorList>
            <consortium name="The Broad Institute Genomics Platform"/>
            <consortium name="The Broad Institute Genome Sequencing Center for Infectious Disease"/>
            <person name="Wu L."/>
            <person name="Ma J."/>
        </authorList>
    </citation>
    <scope>NUCLEOTIDE SEQUENCE [LARGE SCALE GENOMIC DNA]</scope>
    <source>
        <strain evidence="2">CGMCC 1.18578</strain>
    </source>
</reference>
<name>A0ABW0QYX2_9BACL</name>
<sequence length="186" mass="21960">MNIRVWFGVDVNYDQETLFNKSLDSLLTLYAKALTQYFHLEMINNVSELITVTKTKELDIGRRMFLDWLENAGLIEIKETITYTSVSRDNNIINEIEYEYYLLEDEMVYEPNEIRALLIRVVMGLFPRVKKIAEYEFSSFLVKMVFSTFEPSVAFATRNTWMPKVDSQYDVVYDDKEITRPIRPCA</sequence>
<organism evidence="1 2">
    <name type="scientific">Cohnella yongneupensis</name>
    <dbReference type="NCBI Taxonomy" id="425006"/>
    <lineage>
        <taxon>Bacteria</taxon>
        <taxon>Bacillati</taxon>
        <taxon>Bacillota</taxon>
        <taxon>Bacilli</taxon>
        <taxon>Bacillales</taxon>
        <taxon>Paenibacillaceae</taxon>
        <taxon>Cohnella</taxon>
    </lineage>
</organism>
<dbReference type="Proteomes" id="UP001596108">
    <property type="component" value="Unassembled WGS sequence"/>
</dbReference>
<dbReference type="EMBL" id="JBHSNC010000032">
    <property type="protein sequence ID" value="MFC5529968.1"/>
    <property type="molecule type" value="Genomic_DNA"/>
</dbReference>
<accession>A0ABW0QYX2</accession>
<dbReference type="RefSeq" id="WP_378111904.1">
    <property type="nucleotide sequence ID" value="NZ_JBHSNC010000032.1"/>
</dbReference>
<protein>
    <recommendedName>
        <fullName evidence="3">Phage portal protein</fullName>
    </recommendedName>
</protein>
<proteinExistence type="predicted"/>
<evidence type="ECO:0000313" key="1">
    <source>
        <dbReference type="EMBL" id="MFC5529968.1"/>
    </source>
</evidence>
<keyword evidence="2" id="KW-1185">Reference proteome</keyword>
<evidence type="ECO:0008006" key="3">
    <source>
        <dbReference type="Google" id="ProtNLM"/>
    </source>
</evidence>
<gene>
    <name evidence="1" type="ORF">ACFPQ4_10985</name>
</gene>